<gene>
    <name evidence="5" type="ORF">FF38_06771</name>
</gene>
<feature type="compositionally biased region" description="Polar residues" evidence="2">
    <location>
        <begin position="1197"/>
        <end position="1224"/>
    </location>
</feature>
<feature type="compositionally biased region" description="Polar residues" evidence="2">
    <location>
        <begin position="1606"/>
        <end position="1616"/>
    </location>
</feature>
<feature type="region of interest" description="Disordered" evidence="2">
    <location>
        <begin position="988"/>
        <end position="1040"/>
    </location>
</feature>
<comment type="caution">
    <text evidence="5">The sequence shown here is derived from an EMBL/GenBank/DDBJ whole genome shotgun (WGS) entry which is preliminary data.</text>
</comment>
<feature type="compositionally biased region" description="Low complexity" evidence="2">
    <location>
        <begin position="481"/>
        <end position="490"/>
    </location>
</feature>
<dbReference type="Pfam" id="PF02944">
    <property type="entry name" value="BESS"/>
    <property type="match status" value="5"/>
</dbReference>
<feature type="domain" description="MADF" evidence="3">
    <location>
        <begin position="300"/>
        <end position="400"/>
    </location>
</feature>
<protein>
    <recommendedName>
        <fullName evidence="7">MADF domain-containing protein</fullName>
    </recommendedName>
</protein>
<feature type="region of interest" description="Disordered" evidence="2">
    <location>
        <begin position="1197"/>
        <end position="1227"/>
    </location>
</feature>
<keyword evidence="1" id="KW-0539">Nucleus</keyword>
<evidence type="ECO:0000313" key="5">
    <source>
        <dbReference type="EMBL" id="KNC34835.1"/>
    </source>
</evidence>
<keyword evidence="6" id="KW-1185">Reference proteome</keyword>
<dbReference type="InterPro" id="IPR004210">
    <property type="entry name" value="BESS_motif"/>
</dbReference>
<dbReference type="GO" id="GO:0003677">
    <property type="term" value="F:DNA binding"/>
    <property type="evidence" value="ECO:0007669"/>
    <property type="project" value="InterPro"/>
</dbReference>
<feature type="compositionally biased region" description="Polar residues" evidence="2">
    <location>
        <begin position="996"/>
        <end position="1005"/>
    </location>
</feature>
<comment type="subcellular location">
    <subcellularLocation>
        <location evidence="1">Nucleus</location>
    </subcellularLocation>
</comment>
<feature type="compositionally biased region" description="Low complexity" evidence="2">
    <location>
        <begin position="1027"/>
        <end position="1040"/>
    </location>
</feature>
<dbReference type="OrthoDB" id="6159213at2759"/>
<feature type="domain" description="BESS" evidence="4">
    <location>
        <begin position="222"/>
        <end position="261"/>
    </location>
</feature>
<evidence type="ECO:0000256" key="1">
    <source>
        <dbReference type="PROSITE-ProRule" id="PRU00371"/>
    </source>
</evidence>
<dbReference type="GO" id="GO:0005634">
    <property type="term" value="C:nucleus"/>
    <property type="evidence" value="ECO:0007669"/>
    <property type="project" value="UniProtKB-SubCell"/>
</dbReference>
<reference evidence="5 6" key="1">
    <citation type="journal article" date="2015" name="Nat. Commun.">
        <title>Lucilia cuprina genome unlocks parasitic fly biology to underpin future interventions.</title>
        <authorList>
            <person name="Anstead C.A."/>
            <person name="Korhonen P.K."/>
            <person name="Young N.D."/>
            <person name="Hall R.S."/>
            <person name="Jex A.R."/>
            <person name="Murali S.C."/>
            <person name="Hughes D.S."/>
            <person name="Lee S.F."/>
            <person name="Perry T."/>
            <person name="Stroehlein A.J."/>
            <person name="Ansell B.R."/>
            <person name="Breugelmans B."/>
            <person name="Hofmann A."/>
            <person name="Qu J."/>
            <person name="Dugan S."/>
            <person name="Lee S.L."/>
            <person name="Chao H."/>
            <person name="Dinh H."/>
            <person name="Han Y."/>
            <person name="Doddapaneni H.V."/>
            <person name="Worley K.C."/>
            <person name="Muzny D.M."/>
            <person name="Ioannidis P."/>
            <person name="Waterhouse R.M."/>
            <person name="Zdobnov E.M."/>
            <person name="James P.J."/>
            <person name="Bagnall N.H."/>
            <person name="Kotze A.C."/>
            <person name="Gibbs R.A."/>
            <person name="Richards S."/>
            <person name="Batterham P."/>
            <person name="Gasser R.B."/>
        </authorList>
    </citation>
    <scope>NUCLEOTIDE SEQUENCE [LARGE SCALE GENOMIC DNA]</scope>
    <source>
        <strain evidence="5 6">LS</strain>
        <tissue evidence="5">Full body</tissue>
    </source>
</reference>
<evidence type="ECO:0000259" key="3">
    <source>
        <dbReference type="PROSITE" id="PS51029"/>
    </source>
</evidence>
<dbReference type="InterPro" id="IPR006578">
    <property type="entry name" value="MADF-dom"/>
</dbReference>
<feature type="domain" description="MADF" evidence="3">
    <location>
        <begin position="5"/>
        <end position="105"/>
    </location>
</feature>
<feature type="domain" description="BESS" evidence="4">
    <location>
        <begin position="1254"/>
        <end position="1293"/>
    </location>
</feature>
<feature type="domain" description="MADF" evidence="3">
    <location>
        <begin position="629"/>
        <end position="727"/>
    </location>
</feature>
<feature type="region of interest" description="Disordered" evidence="2">
    <location>
        <begin position="481"/>
        <end position="502"/>
    </location>
</feature>
<dbReference type="SMART" id="SM00595">
    <property type="entry name" value="MADF"/>
    <property type="match status" value="5"/>
</dbReference>
<sequence>MDRLRLIAEVRQRPILWDSQRLDRSRREITNQWQDVASSMGANVSVSDCRSMWNHLRNAYREGKKRCGQRISKDKVMGSYDPENKYYANTYEYAKQMNFLENIGKTKKNYEIKFQHDSETKELHLFSIRSTSPTRQESEAKSCSSDNEHTQFMYDDTDTVRIKPEPFNEIEMETYNMDHDENISENSNILNKRTKDEDEFISIPIKENNNFTAEPSAKDFINDPDYNFLISFSSHMKLMTPLQNLLFRNKMSDLIFSFLKSSNFVTETAKSVNNIQLKAFVDVRDSDIEREMSNTMDRLKLIAEIRNRPQLWNMLSKENSSRISIQDLWREVATSMGPDVTIEECKRIWKNLRDAYRAEVKRIELRIERDLLKGSYDPNNEYGSKWTYFEPMQFVKHFKRRRRSRTYKAIDSPTHQAVNEVNIDNDDSDQFSQFHNMDNIKMEPDVEMDTEVFSLDDDDDDDDDEGGNYNQLYSEHLLKQAAQQNSSQKQPEAKPSTTPFKCSKRSYEQVHFLEDLEKEEQNLMKSTRLDISHSNDLAHVGDSDYNFLVSFLPQMKKMTELQNLQFRAKMTNLMLEIMSPTMSAATAAPVSSSSSSSHCANKVIIRSLYFNEYYNSVVSEPLNTMDKLRLIAEVHKRPVLWDTQRLDRSRQEITNKWNDVATSMGGNVTACKNTWKHLRACYRVGKNRSIRRICKDKANGTYDPTKRNYRNTWEYSKEMNFLEKVIKAKRTFEIKLLDDSDEEELQLLSMRCTYSKQPESEAPSCPSDNENTQFIDDDNIKIEEESDNEIDMDDEEFLSMPIKQNNSLSKGASNQFLDDLDYNFLISFSAQMKLMTPIQNLQFRGQMTDLILNILKIGHSSNDSKALENIVQLKGFVDISDLDLMDKFRLIAEVHKRPILWDLQLTERPLHEICDNWKEIAKSLGDDVTAEDCKSVWKSLRDAYRVVKYRKRNRMKRDQRSGKYDPKKDYSSKWVYCEPMKFLDGHSKCSRDSDSDQSSNLAITENNKHSIIKNQSELRRDRRKRNSSINDDNISCNSSLSKTVPNEIDLLDDSDEEDLLKRLKSCEEYNENDESKVSYTKQNRNEIKRKSPRRQSRLNKSLTPEQKTSNVTNENPLKQKCLNESEYIPSYSSKPQSSYYQINFLDETDEEEPIIRSQHNQFANADIKEEPALDIETVSHPFLENEIQSPKLQSLNESSTLQQNEVHSIQPQSLAKNSTLQQNRNIKDKNKRITLRKEINASQDFRLTAQQDIGDPDCNFLISFLSHMKSLTALQNLQFRVQMSDLILSFLTNSSSANEFKTPECNAKIALDIRDPDFSLSFFLFLTAASKYLSVCMCVNLFVVFRCRFVCFSSFRSFFRLSKCMFVLETLLNDKSLVERKISNVMDVHRLIAEIQNRPALWDVRHGDHKARHCINKLWQEVAEEVGADVDQCKRKWKNLRDAYRAEVRRSQRRIERDKLTGDYDPNTNYNSKWAYFPSMSFISDNRLNSCYNIELENSSSNSNDNNQDDIMEHQHYNDSMYNDNFPNVCNIKQEPLHNDMEHKLHNLHDGSRLVDEGDDDTANDMLFEEFQNIATPQAARRLSETLSLNQSPEQHFPSTHDNRKSSTSTPHNCKCSQRTEDRVHFLEDLGKEEQKLMKSTRQDITRANKLDHVGDSDYNFLASFLPQMKKMSELQNLQFRAKMCEMVLNIMTPTTAVVEYSNANAMVPTTDASLQNTGNMQDSMNN</sequence>
<dbReference type="PANTHER" id="PTHR12243">
    <property type="entry name" value="MADF DOMAIN TRANSCRIPTION FACTOR"/>
    <property type="match status" value="1"/>
</dbReference>
<evidence type="ECO:0000259" key="4">
    <source>
        <dbReference type="PROSITE" id="PS51031"/>
    </source>
</evidence>
<feature type="domain" description="BESS" evidence="4">
    <location>
        <begin position="541"/>
        <end position="580"/>
    </location>
</feature>
<feature type="domain" description="MADF" evidence="3">
    <location>
        <begin position="889"/>
        <end position="988"/>
    </location>
</feature>
<name>A0A0L0CR34_LUCCU</name>
<evidence type="ECO:0000313" key="6">
    <source>
        <dbReference type="Proteomes" id="UP000037069"/>
    </source>
</evidence>
<dbReference type="PANTHER" id="PTHR12243:SF67">
    <property type="entry name" value="COREPRESSOR OF PANGOLIN, ISOFORM A-RELATED"/>
    <property type="match status" value="1"/>
</dbReference>
<feature type="domain" description="BESS" evidence="4">
    <location>
        <begin position="1655"/>
        <end position="1694"/>
    </location>
</feature>
<dbReference type="GO" id="GO:0006357">
    <property type="term" value="P:regulation of transcription by RNA polymerase II"/>
    <property type="evidence" value="ECO:0007669"/>
    <property type="project" value="TreeGrafter"/>
</dbReference>
<feature type="compositionally biased region" description="Polar residues" evidence="2">
    <location>
        <begin position="1589"/>
        <end position="1598"/>
    </location>
</feature>
<accession>A0A0L0CR34</accession>
<organism evidence="5 6">
    <name type="scientific">Lucilia cuprina</name>
    <name type="common">Green bottle fly</name>
    <name type="synonym">Australian sheep blowfly</name>
    <dbReference type="NCBI Taxonomy" id="7375"/>
    <lineage>
        <taxon>Eukaryota</taxon>
        <taxon>Metazoa</taxon>
        <taxon>Ecdysozoa</taxon>
        <taxon>Arthropoda</taxon>
        <taxon>Hexapoda</taxon>
        <taxon>Insecta</taxon>
        <taxon>Pterygota</taxon>
        <taxon>Neoptera</taxon>
        <taxon>Endopterygota</taxon>
        <taxon>Diptera</taxon>
        <taxon>Brachycera</taxon>
        <taxon>Muscomorpha</taxon>
        <taxon>Oestroidea</taxon>
        <taxon>Calliphoridae</taxon>
        <taxon>Luciliinae</taxon>
        <taxon>Lucilia</taxon>
    </lineage>
</organism>
<feature type="region of interest" description="Disordered" evidence="2">
    <location>
        <begin position="1071"/>
        <end position="1121"/>
    </location>
</feature>
<dbReference type="EMBL" id="JRES01000027">
    <property type="protein sequence ID" value="KNC34835.1"/>
    <property type="molecule type" value="Genomic_DNA"/>
</dbReference>
<proteinExistence type="predicted"/>
<dbReference type="PROSITE" id="PS51029">
    <property type="entry name" value="MADF"/>
    <property type="match status" value="5"/>
</dbReference>
<dbReference type="GO" id="GO:0005667">
    <property type="term" value="C:transcription regulator complex"/>
    <property type="evidence" value="ECO:0007669"/>
    <property type="project" value="TreeGrafter"/>
</dbReference>
<dbReference type="Proteomes" id="UP000037069">
    <property type="component" value="Unassembled WGS sequence"/>
</dbReference>
<dbReference type="PROSITE" id="PS51031">
    <property type="entry name" value="BESS"/>
    <property type="match status" value="5"/>
</dbReference>
<evidence type="ECO:0008006" key="7">
    <source>
        <dbReference type="Google" id="ProtNLM"/>
    </source>
</evidence>
<feature type="region of interest" description="Disordered" evidence="2">
    <location>
        <begin position="1589"/>
        <end position="1616"/>
    </location>
</feature>
<evidence type="ECO:0000256" key="2">
    <source>
        <dbReference type="SAM" id="MobiDB-lite"/>
    </source>
</evidence>
<feature type="compositionally biased region" description="Polar residues" evidence="2">
    <location>
        <begin position="1098"/>
        <end position="1116"/>
    </location>
</feature>
<dbReference type="InterPro" id="IPR039353">
    <property type="entry name" value="TF_Adf1"/>
</dbReference>
<feature type="domain" description="MADF" evidence="3">
    <location>
        <begin position="1390"/>
        <end position="1488"/>
    </location>
</feature>
<feature type="domain" description="BESS" evidence="4">
    <location>
        <begin position="818"/>
        <end position="857"/>
    </location>
</feature>
<dbReference type="Pfam" id="PF10545">
    <property type="entry name" value="MADF_DNA_bdg"/>
    <property type="match status" value="5"/>
</dbReference>